<accession>A0A833J1I0</accession>
<evidence type="ECO:0000256" key="1">
    <source>
        <dbReference type="SAM" id="MobiDB-lite"/>
    </source>
</evidence>
<reference evidence="2 3" key="1">
    <citation type="submission" date="2019-10" db="EMBL/GenBank/DDBJ databases">
        <title>Draft Genome Sequence of the Caffeine Degrading Methylotroph Methylorubrum populi PINKEL.</title>
        <authorList>
            <person name="Dawson S.C."/>
            <person name="Zhang X."/>
            <person name="Wright M.E."/>
            <person name="Sharma G."/>
            <person name="Langner J.T."/>
            <person name="Ditty J.L."/>
            <person name="Subuyuj G.A."/>
        </authorList>
    </citation>
    <scope>NUCLEOTIDE SEQUENCE [LARGE SCALE GENOMIC DNA]</scope>
    <source>
        <strain evidence="2 3">Pinkel</strain>
    </source>
</reference>
<dbReference type="AlphaFoldDB" id="A0A833J1I0"/>
<evidence type="ECO:0000313" key="2">
    <source>
        <dbReference type="EMBL" id="KAB7782903.1"/>
    </source>
</evidence>
<dbReference type="EMBL" id="WEKV01000018">
    <property type="protein sequence ID" value="KAB7782903.1"/>
    <property type="molecule type" value="Genomic_DNA"/>
</dbReference>
<comment type="caution">
    <text evidence="2">The sequence shown here is derived from an EMBL/GenBank/DDBJ whole genome shotgun (WGS) entry which is preliminary data.</text>
</comment>
<gene>
    <name evidence="2" type="ORF">F8B43_4197</name>
</gene>
<sequence>MQDGEIRSFGERYCNSLCKKLGGVSLMDFGPSASDRPGQVQNWMGWFGHQQQCRIAVWIEINRIAVSDRLLDAKAFHAHWADGNYGTQIIPGVEACHRGPIPTTAFAGILCVDQFNRSIFRTSAVADAIDGIATFEATLPPAPPENPLAAARRRGKEEAKRTHSNKRPDECS</sequence>
<feature type="compositionally biased region" description="Basic and acidic residues" evidence="1">
    <location>
        <begin position="155"/>
        <end position="172"/>
    </location>
</feature>
<protein>
    <submittedName>
        <fullName evidence="2">Uncharacterized protein</fullName>
    </submittedName>
</protein>
<feature type="region of interest" description="Disordered" evidence="1">
    <location>
        <begin position="137"/>
        <end position="172"/>
    </location>
</feature>
<evidence type="ECO:0000313" key="3">
    <source>
        <dbReference type="Proteomes" id="UP000469949"/>
    </source>
</evidence>
<organism evidence="2 3">
    <name type="scientific">Methylorubrum populi</name>
    <dbReference type="NCBI Taxonomy" id="223967"/>
    <lineage>
        <taxon>Bacteria</taxon>
        <taxon>Pseudomonadati</taxon>
        <taxon>Pseudomonadota</taxon>
        <taxon>Alphaproteobacteria</taxon>
        <taxon>Hyphomicrobiales</taxon>
        <taxon>Methylobacteriaceae</taxon>
        <taxon>Methylorubrum</taxon>
    </lineage>
</organism>
<proteinExistence type="predicted"/>
<dbReference type="Proteomes" id="UP000469949">
    <property type="component" value="Unassembled WGS sequence"/>
</dbReference>
<name>A0A833J1I0_9HYPH</name>